<evidence type="ECO:0000313" key="3">
    <source>
        <dbReference type="Proteomes" id="UP000177258"/>
    </source>
</evidence>
<dbReference type="Proteomes" id="UP000177258">
    <property type="component" value="Unassembled WGS sequence"/>
</dbReference>
<gene>
    <name evidence="2" type="ORF">A3D83_03020</name>
</gene>
<name>A0A1F5JXK3_9BACT</name>
<proteinExistence type="predicted"/>
<feature type="transmembrane region" description="Helical" evidence="1">
    <location>
        <begin position="6"/>
        <end position="27"/>
    </location>
</feature>
<dbReference type="AlphaFoldDB" id="A0A1F5JXK3"/>
<dbReference type="EMBL" id="MFDB01000014">
    <property type="protein sequence ID" value="OGE33151.1"/>
    <property type="molecule type" value="Genomic_DNA"/>
</dbReference>
<reference evidence="2 3" key="1">
    <citation type="journal article" date="2016" name="Nat. Commun.">
        <title>Thousands of microbial genomes shed light on interconnected biogeochemical processes in an aquifer system.</title>
        <authorList>
            <person name="Anantharaman K."/>
            <person name="Brown C.T."/>
            <person name="Hug L.A."/>
            <person name="Sharon I."/>
            <person name="Castelle C.J."/>
            <person name="Probst A.J."/>
            <person name="Thomas B.C."/>
            <person name="Singh A."/>
            <person name="Wilkins M.J."/>
            <person name="Karaoz U."/>
            <person name="Brodie E.L."/>
            <person name="Williams K.H."/>
            <person name="Hubbard S.S."/>
            <person name="Banfield J.F."/>
        </authorList>
    </citation>
    <scope>NUCLEOTIDE SEQUENCE [LARGE SCALE GENOMIC DNA]</scope>
</reference>
<keyword evidence="1" id="KW-1133">Transmembrane helix</keyword>
<keyword evidence="1" id="KW-0472">Membrane</keyword>
<sequence>MQKGQAVILVLVGILVIIGIAGGAYFFGKSQVSKPLTQNPVVVSQSPQATVSSTLSVSSVPNDTGEIANWETLSINEFGYILKYPADWRLSRDQHSNPLITSLTTFYSKNTCNIKDDSCSVIQVYVENNKNKNDLESNLVINLNGPKPDKVSNKTRIKVDGEEASEFDLFGTNYGSEGELIHTVVTNHHGRKYVISFSEGTFGGKSVIKQDEWKNKYIFDQILSTFKFIN</sequence>
<evidence type="ECO:0000313" key="2">
    <source>
        <dbReference type="EMBL" id="OGE33151.1"/>
    </source>
</evidence>
<protein>
    <recommendedName>
        <fullName evidence="4">PsbP C-terminal domain-containing protein</fullName>
    </recommendedName>
</protein>
<comment type="caution">
    <text evidence="2">The sequence shown here is derived from an EMBL/GenBank/DDBJ whole genome shotgun (WGS) entry which is preliminary data.</text>
</comment>
<organism evidence="2 3">
    <name type="scientific">Candidatus Daviesbacteria bacterium RIFCSPHIGHO2_02_FULL_41_10</name>
    <dbReference type="NCBI Taxonomy" id="1797774"/>
    <lineage>
        <taxon>Bacteria</taxon>
        <taxon>Candidatus Daviesiibacteriota</taxon>
    </lineage>
</organism>
<accession>A0A1F5JXK3</accession>
<evidence type="ECO:0000256" key="1">
    <source>
        <dbReference type="SAM" id="Phobius"/>
    </source>
</evidence>
<keyword evidence="1" id="KW-0812">Transmembrane</keyword>
<evidence type="ECO:0008006" key="4">
    <source>
        <dbReference type="Google" id="ProtNLM"/>
    </source>
</evidence>